<dbReference type="GO" id="GO:0005506">
    <property type="term" value="F:iron ion binding"/>
    <property type="evidence" value="ECO:0007669"/>
    <property type="project" value="UniProtKB-ARBA"/>
</dbReference>
<dbReference type="Pfam" id="PF05721">
    <property type="entry name" value="PhyH"/>
    <property type="match status" value="1"/>
</dbReference>
<dbReference type="Gene3D" id="2.60.120.620">
    <property type="entry name" value="q2cbj1_9rhob like domain"/>
    <property type="match status" value="1"/>
</dbReference>
<organism evidence="2 3">
    <name type="scientific">Segetibacter aerophilus</name>
    <dbReference type="NCBI Taxonomy" id="670293"/>
    <lineage>
        <taxon>Bacteria</taxon>
        <taxon>Pseudomonadati</taxon>
        <taxon>Bacteroidota</taxon>
        <taxon>Chitinophagia</taxon>
        <taxon>Chitinophagales</taxon>
        <taxon>Chitinophagaceae</taxon>
        <taxon>Segetibacter</taxon>
    </lineage>
</organism>
<dbReference type="RefSeq" id="WP_147201855.1">
    <property type="nucleotide sequence ID" value="NZ_BJYT01000001.1"/>
</dbReference>
<keyword evidence="3" id="KW-1185">Reference proteome</keyword>
<accession>A0A512B7H5</accession>
<evidence type="ECO:0000256" key="1">
    <source>
        <dbReference type="ARBA" id="ARBA00001954"/>
    </source>
</evidence>
<dbReference type="PANTHER" id="PTHR20883">
    <property type="entry name" value="PHYTANOYL-COA DIOXYGENASE DOMAIN CONTAINING 1"/>
    <property type="match status" value="1"/>
</dbReference>
<dbReference type="AlphaFoldDB" id="A0A512B7H5"/>
<gene>
    <name evidence="2" type="ORF">SAE01_04060</name>
</gene>
<comment type="cofactor">
    <cofactor evidence="1">
        <name>Fe(2+)</name>
        <dbReference type="ChEBI" id="CHEBI:29033"/>
    </cofactor>
</comment>
<dbReference type="SUPFAM" id="SSF51197">
    <property type="entry name" value="Clavaminate synthase-like"/>
    <property type="match status" value="1"/>
</dbReference>
<reference evidence="2 3" key="1">
    <citation type="submission" date="2019-07" db="EMBL/GenBank/DDBJ databases">
        <title>Whole genome shotgun sequence of Segetibacter aerophilus NBRC 106135.</title>
        <authorList>
            <person name="Hosoyama A."/>
            <person name="Uohara A."/>
            <person name="Ohji S."/>
            <person name="Ichikawa N."/>
        </authorList>
    </citation>
    <scope>NUCLEOTIDE SEQUENCE [LARGE SCALE GENOMIC DNA]</scope>
    <source>
        <strain evidence="2 3">NBRC 106135</strain>
    </source>
</reference>
<dbReference type="GO" id="GO:0016706">
    <property type="term" value="F:2-oxoglutarate-dependent dioxygenase activity"/>
    <property type="evidence" value="ECO:0007669"/>
    <property type="project" value="UniProtKB-ARBA"/>
</dbReference>
<evidence type="ECO:0000313" key="3">
    <source>
        <dbReference type="Proteomes" id="UP000321513"/>
    </source>
</evidence>
<name>A0A512B7H5_9BACT</name>
<protein>
    <submittedName>
        <fullName evidence="2">SnoK</fullName>
    </submittedName>
</protein>
<dbReference type="Proteomes" id="UP000321513">
    <property type="component" value="Unassembled WGS sequence"/>
</dbReference>
<dbReference type="PANTHER" id="PTHR20883:SF48">
    <property type="entry name" value="ECTOINE DIOXYGENASE"/>
    <property type="match status" value="1"/>
</dbReference>
<dbReference type="OrthoDB" id="9814777at2"/>
<dbReference type="InterPro" id="IPR008775">
    <property type="entry name" value="Phytyl_CoA_dOase-like"/>
</dbReference>
<dbReference type="EMBL" id="BJYT01000001">
    <property type="protein sequence ID" value="GEO07910.1"/>
    <property type="molecule type" value="Genomic_DNA"/>
</dbReference>
<comment type="caution">
    <text evidence="2">The sequence shown here is derived from an EMBL/GenBank/DDBJ whole genome shotgun (WGS) entry which is preliminary data.</text>
</comment>
<proteinExistence type="predicted"/>
<evidence type="ECO:0000313" key="2">
    <source>
        <dbReference type="EMBL" id="GEO07910.1"/>
    </source>
</evidence>
<sequence>MQVRDLSEVHEQVANLFPWPEKAADWDQYRLSKDQIEFFNENGYLPGIKLLNDEQLEILRSELFQLVDPALHDNSLFYEYNSNESTDPQTILFHALGEWRITEGLHDVLWNPAFVMAASQLLGDKPVRFWHDQIFYKPAKKGGVVAWHQDYSYWTRTKPVAHITCWCSLDDATEENGCLQYIPGSQRWGLLPKTHLAGDLHGIREFLTEEQQQQFDKAKAVPVKAGEAIFHHSLTMHCSGENRSTRPRRAFVINAFADGVISDSDEPLLQGVPVVPKGNRMEGQFFPLLFKGI</sequence>